<keyword evidence="3" id="KW-0456">Lyase</keyword>
<dbReference type="GO" id="GO:0005829">
    <property type="term" value="C:cytosol"/>
    <property type="evidence" value="ECO:0007669"/>
    <property type="project" value="TreeGrafter"/>
</dbReference>
<dbReference type="PANTHER" id="PTHR21240:SF29">
    <property type="entry name" value="AMIDOHYDROLASE-RELATED DOMAIN-CONTAINING PROTEIN"/>
    <property type="match status" value="1"/>
</dbReference>
<dbReference type="Gene3D" id="3.20.20.140">
    <property type="entry name" value="Metal-dependent hydrolases"/>
    <property type="match status" value="1"/>
</dbReference>
<dbReference type="GO" id="GO:0016787">
    <property type="term" value="F:hydrolase activity"/>
    <property type="evidence" value="ECO:0007669"/>
    <property type="project" value="UniProtKB-KW"/>
</dbReference>
<gene>
    <name evidence="7" type="ORF">FVP33_14970</name>
</gene>
<feature type="domain" description="Amidohydrolase-related" evidence="6">
    <location>
        <begin position="6"/>
        <end position="314"/>
    </location>
</feature>
<keyword evidence="2" id="KW-0862">Zinc</keyword>
<comment type="caution">
    <text evidence="7">The sequence shown here is derived from an EMBL/GenBank/DDBJ whole genome shotgun (WGS) entry which is preliminary data.</text>
</comment>
<reference evidence="7 8" key="1">
    <citation type="submission" date="2019-08" db="EMBL/GenBank/DDBJ databases">
        <title>Bacterial whole genome sequence for Glaciihabitans sp. CHu50b-6-2.</title>
        <authorList>
            <person name="Jin L."/>
        </authorList>
    </citation>
    <scope>NUCLEOTIDE SEQUENCE [LARGE SCALE GENOMIC DNA]</scope>
    <source>
        <strain evidence="7 8">CHu50b-6-2</strain>
    </source>
</reference>
<sequence>MTNTRIDVHAHFVPEHYRHALAAAGHDHPDGIKAIPEWSPELALAAMDRLGVATSLLSISSPGVHFGDDAKAAELARLVNEDAMRLREQHPERFGFFASVPLPDVDASLSEMRFALDDLGADGITIETNHHGMYLGDERLEPIFAEASARETVIFIHPTSPHGAGELALGYPRPMLEFMFDTTRSVTNLVLSGMLQRHPGARVIVPHAGAALPVLANRIELLLPLLTPAGGATPPSIRSALARLHFDLAGAPVDELLTALLSVADPTRIHYGSDYPFTPADAAVGLAERLESTTSIDDDMRQSFFVDNALALFPRLGVLA</sequence>
<dbReference type="EC" id="4.1.1.52" evidence="5"/>
<dbReference type="PANTHER" id="PTHR21240">
    <property type="entry name" value="2-AMINO-3-CARBOXYLMUCONATE-6-SEMIALDEHYDE DECARBOXYLASE"/>
    <property type="match status" value="1"/>
</dbReference>
<accession>A0A5C8UQ19</accession>
<dbReference type="InterPro" id="IPR032466">
    <property type="entry name" value="Metal_Hydrolase"/>
</dbReference>
<keyword evidence="1" id="KW-0479">Metal-binding</keyword>
<dbReference type="SUPFAM" id="SSF51556">
    <property type="entry name" value="Metallo-dependent hydrolases"/>
    <property type="match status" value="1"/>
</dbReference>
<dbReference type="GO" id="GO:0046872">
    <property type="term" value="F:metal ion binding"/>
    <property type="evidence" value="ECO:0007669"/>
    <property type="project" value="UniProtKB-KW"/>
</dbReference>
<name>A0A5C8UQ19_9MICO</name>
<protein>
    <recommendedName>
        <fullName evidence="5">6-methylsalicylate decarboxylase</fullName>
        <ecNumber evidence="5">4.1.1.52</ecNumber>
    </recommendedName>
</protein>
<dbReference type="EMBL" id="VRMG01000009">
    <property type="protein sequence ID" value="TXN29464.1"/>
    <property type="molecule type" value="Genomic_DNA"/>
</dbReference>
<evidence type="ECO:0000313" key="7">
    <source>
        <dbReference type="EMBL" id="TXN29464.1"/>
    </source>
</evidence>
<dbReference type="Pfam" id="PF04909">
    <property type="entry name" value="Amidohydro_2"/>
    <property type="match status" value="1"/>
</dbReference>
<organism evidence="7 8">
    <name type="scientific">Lacisediminihabitans profunda</name>
    <dbReference type="NCBI Taxonomy" id="2594790"/>
    <lineage>
        <taxon>Bacteria</taxon>
        <taxon>Bacillati</taxon>
        <taxon>Actinomycetota</taxon>
        <taxon>Actinomycetes</taxon>
        <taxon>Micrococcales</taxon>
        <taxon>Microbacteriaceae</taxon>
        <taxon>Lacisediminihabitans</taxon>
    </lineage>
</organism>
<dbReference type="GO" id="GO:0019748">
    <property type="term" value="P:secondary metabolic process"/>
    <property type="evidence" value="ECO:0007669"/>
    <property type="project" value="TreeGrafter"/>
</dbReference>
<comment type="catalytic activity">
    <reaction evidence="4">
        <text>6-methylsalicylate + H(+) = 3-methylphenol + CO2</text>
        <dbReference type="Rhea" id="RHEA:23112"/>
        <dbReference type="ChEBI" id="CHEBI:15378"/>
        <dbReference type="ChEBI" id="CHEBI:16526"/>
        <dbReference type="ChEBI" id="CHEBI:17231"/>
        <dbReference type="ChEBI" id="CHEBI:36658"/>
        <dbReference type="EC" id="4.1.1.52"/>
    </reaction>
    <physiologicalReaction direction="left-to-right" evidence="4">
        <dbReference type="Rhea" id="RHEA:23113"/>
    </physiologicalReaction>
</comment>
<dbReference type="InterPro" id="IPR032465">
    <property type="entry name" value="ACMSD"/>
</dbReference>
<evidence type="ECO:0000259" key="6">
    <source>
        <dbReference type="Pfam" id="PF04909"/>
    </source>
</evidence>
<dbReference type="Proteomes" id="UP000321379">
    <property type="component" value="Unassembled WGS sequence"/>
</dbReference>
<dbReference type="RefSeq" id="WP_147784480.1">
    <property type="nucleotide sequence ID" value="NZ_VRMG01000009.1"/>
</dbReference>
<dbReference type="InterPro" id="IPR006680">
    <property type="entry name" value="Amidohydro-rel"/>
</dbReference>
<evidence type="ECO:0000256" key="4">
    <source>
        <dbReference type="ARBA" id="ARBA00036832"/>
    </source>
</evidence>
<evidence type="ECO:0000256" key="3">
    <source>
        <dbReference type="ARBA" id="ARBA00023239"/>
    </source>
</evidence>
<evidence type="ECO:0000313" key="8">
    <source>
        <dbReference type="Proteomes" id="UP000321379"/>
    </source>
</evidence>
<proteinExistence type="predicted"/>
<evidence type="ECO:0000256" key="1">
    <source>
        <dbReference type="ARBA" id="ARBA00022723"/>
    </source>
</evidence>
<dbReference type="AlphaFoldDB" id="A0A5C8UQ19"/>
<evidence type="ECO:0000256" key="2">
    <source>
        <dbReference type="ARBA" id="ARBA00022833"/>
    </source>
</evidence>
<dbReference type="GO" id="GO:0047596">
    <property type="term" value="F:6-methylsalicylate decarboxylase activity"/>
    <property type="evidence" value="ECO:0007669"/>
    <property type="project" value="UniProtKB-EC"/>
</dbReference>
<keyword evidence="7" id="KW-0378">Hydrolase</keyword>
<evidence type="ECO:0000256" key="5">
    <source>
        <dbReference type="ARBA" id="ARBA00038889"/>
    </source>
</evidence>
<keyword evidence="8" id="KW-1185">Reference proteome</keyword>